<comment type="caution">
    <text evidence="2">The sequence shown here is derived from an EMBL/GenBank/DDBJ whole genome shotgun (WGS) entry which is preliminary data.</text>
</comment>
<name>A0A917F8P7_9PROT</name>
<accession>A0A917F8P7</accession>
<reference evidence="2" key="1">
    <citation type="journal article" date="2014" name="Int. J. Syst. Evol. Microbiol.">
        <title>Complete genome sequence of Corynebacterium casei LMG S-19264T (=DSM 44701T), isolated from a smear-ripened cheese.</title>
        <authorList>
            <consortium name="US DOE Joint Genome Institute (JGI-PGF)"/>
            <person name="Walter F."/>
            <person name="Albersmeier A."/>
            <person name="Kalinowski J."/>
            <person name="Ruckert C."/>
        </authorList>
    </citation>
    <scope>NUCLEOTIDE SEQUENCE</scope>
    <source>
        <strain evidence="2">CGMCC 1.15254</strain>
    </source>
</reference>
<evidence type="ECO:0000259" key="1">
    <source>
        <dbReference type="Pfam" id="PF01814"/>
    </source>
</evidence>
<dbReference type="Proteomes" id="UP000632498">
    <property type="component" value="Unassembled WGS sequence"/>
</dbReference>
<organism evidence="2 3">
    <name type="scientific">Terasakiella brassicae</name>
    <dbReference type="NCBI Taxonomy" id="1634917"/>
    <lineage>
        <taxon>Bacteria</taxon>
        <taxon>Pseudomonadati</taxon>
        <taxon>Pseudomonadota</taxon>
        <taxon>Alphaproteobacteria</taxon>
        <taxon>Rhodospirillales</taxon>
        <taxon>Terasakiellaceae</taxon>
        <taxon>Terasakiella</taxon>
    </lineage>
</organism>
<feature type="domain" description="Hemerythrin-like" evidence="1">
    <location>
        <begin position="4"/>
        <end position="134"/>
    </location>
</feature>
<evidence type="ECO:0000313" key="2">
    <source>
        <dbReference type="EMBL" id="GGF53729.1"/>
    </source>
</evidence>
<protein>
    <recommendedName>
        <fullName evidence="1">Hemerythrin-like domain-containing protein</fullName>
    </recommendedName>
</protein>
<sequence length="139" mass="16063">MKKTENYRSHHEQIRVILSDIKRGLDLDAVTQQPENITVHIRQLFGKFSTHLALEDRAFYPRAIANDNVALSSTARKFQEEMGGLGELFHAYRQKWPGPLAISKSPADFITETNNIISLLEKRLEREEGELYALYDRYA</sequence>
<reference evidence="2" key="2">
    <citation type="submission" date="2020-09" db="EMBL/GenBank/DDBJ databases">
        <authorList>
            <person name="Sun Q."/>
            <person name="Zhou Y."/>
        </authorList>
    </citation>
    <scope>NUCLEOTIDE SEQUENCE</scope>
    <source>
        <strain evidence="2">CGMCC 1.15254</strain>
    </source>
</reference>
<dbReference type="Pfam" id="PF01814">
    <property type="entry name" value="Hemerythrin"/>
    <property type="match status" value="1"/>
</dbReference>
<keyword evidence="3" id="KW-1185">Reference proteome</keyword>
<dbReference type="EMBL" id="BMHV01000002">
    <property type="protein sequence ID" value="GGF53729.1"/>
    <property type="molecule type" value="Genomic_DNA"/>
</dbReference>
<dbReference type="InterPro" id="IPR012312">
    <property type="entry name" value="Hemerythrin-like"/>
</dbReference>
<evidence type="ECO:0000313" key="3">
    <source>
        <dbReference type="Proteomes" id="UP000632498"/>
    </source>
</evidence>
<gene>
    <name evidence="2" type="ORF">GCM10011332_03840</name>
</gene>
<dbReference type="RefSeq" id="WP_188660698.1">
    <property type="nucleotide sequence ID" value="NZ_BMHV01000002.1"/>
</dbReference>
<proteinExistence type="predicted"/>
<dbReference type="AlphaFoldDB" id="A0A917F8P7"/>